<dbReference type="HOGENOM" id="CLU_051926_0_0_1"/>
<keyword evidence="3" id="KW-1185">Reference proteome</keyword>
<dbReference type="STRING" id="7719.ENSCINP00000003183"/>
<dbReference type="CDD" id="cd08616">
    <property type="entry name" value="PI-PLCXD1c"/>
    <property type="match status" value="1"/>
</dbReference>
<protein>
    <recommendedName>
        <fullName evidence="1">Phosphatidylinositol-specific phospholipase C X domain-containing protein</fullName>
    </recommendedName>
</protein>
<dbReference type="InterPro" id="IPR051057">
    <property type="entry name" value="PI-PLC_domain"/>
</dbReference>
<dbReference type="GO" id="GO:0006629">
    <property type="term" value="P:lipid metabolic process"/>
    <property type="evidence" value="ECO:0007669"/>
    <property type="project" value="InterPro"/>
</dbReference>
<dbReference type="Gene3D" id="3.20.20.190">
    <property type="entry name" value="Phosphatidylinositol (PI) phosphodiesterase"/>
    <property type="match status" value="1"/>
</dbReference>
<dbReference type="InterPro" id="IPR017946">
    <property type="entry name" value="PLC-like_Pdiesterase_TIM-brl"/>
</dbReference>
<evidence type="ECO:0000313" key="3">
    <source>
        <dbReference type="Proteomes" id="UP000008144"/>
    </source>
</evidence>
<feature type="domain" description="Phosphatidylinositol-specific phospholipase C X" evidence="1">
    <location>
        <begin position="9"/>
        <end position="175"/>
    </location>
</feature>
<reference evidence="2" key="3">
    <citation type="submission" date="2025-09" db="UniProtKB">
        <authorList>
            <consortium name="Ensembl"/>
        </authorList>
    </citation>
    <scope>IDENTIFICATION</scope>
</reference>
<organism evidence="2 3">
    <name type="scientific">Ciona intestinalis</name>
    <name type="common">Transparent sea squirt</name>
    <name type="synonym">Ascidia intestinalis</name>
    <dbReference type="NCBI Taxonomy" id="7719"/>
    <lineage>
        <taxon>Eukaryota</taxon>
        <taxon>Metazoa</taxon>
        <taxon>Chordata</taxon>
        <taxon>Tunicata</taxon>
        <taxon>Ascidiacea</taxon>
        <taxon>Phlebobranchia</taxon>
        <taxon>Cionidae</taxon>
        <taxon>Ciona</taxon>
    </lineage>
</organism>
<evidence type="ECO:0000259" key="1">
    <source>
        <dbReference type="SMART" id="SM00148"/>
    </source>
</evidence>
<dbReference type="AlphaFoldDB" id="F6VBR9"/>
<dbReference type="PANTHER" id="PTHR13593:SF113">
    <property type="entry name" value="SI:DKEY-266F7.9"/>
    <property type="match status" value="1"/>
</dbReference>
<dbReference type="SMART" id="SM00148">
    <property type="entry name" value="PLCXc"/>
    <property type="match status" value="1"/>
</dbReference>
<sequence>NWMNELPQHLKDAPLMSLAIPGSHDSCAFNLNKNGPLAPDESKYFEPFKGVVYNWSITQELPIMDQLNIGIRYFDLRIAPKPDSEDLYFVHGLYGPAVQSVLENINQFLNYHPSEVVILDFNHLLEFKDEACHRKLIGMITSIFAGKLCPRQPTLANVTLTNLNNKSQQVIALYKYPVPNNLLWNQLYIKSPWLNKQNSTEVIKLLKENIKNKPSDVLYVSQGILTPDTMTIVGGLCSNLLNWEAGLNHKVMTWLDSKPDVNIIIIDDCNQEFADKVIAINK</sequence>
<name>F6VBR9_CIOIN</name>
<dbReference type="OMA" id="WANTQSC"/>
<dbReference type="Ensembl" id="ENSCINT00000003183.3">
    <property type="protein sequence ID" value="ENSCINP00000003183.3"/>
    <property type="gene ID" value="ENSCING00000001592.3"/>
</dbReference>
<dbReference type="GO" id="GO:0008081">
    <property type="term" value="F:phosphoric diester hydrolase activity"/>
    <property type="evidence" value="ECO:0000318"/>
    <property type="project" value="GO_Central"/>
</dbReference>
<dbReference type="SUPFAM" id="SSF51695">
    <property type="entry name" value="PLC-like phosphodiesterases"/>
    <property type="match status" value="1"/>
</dbReference>
<dbReference type="InterPro" id="IPR000909">
    <property type="entry name" value="PLipase_C_PInositol-sp_X_dom"/>
</dbReference>
<dbReference type="InParanoid" id="F6VBR9"/>
<dbReference type="Proteomes" id="UP000008144">
    <property type="component" value="Unassembled WGS sequence"/>
</dbReference>
<proteinExistence type="predicted"/>
<evidence type="ECO:0000313" key="2">
    <source>
        <dbReference type="Ensembl" id="ENSCINP00000003183.3"/>
    </source>
</evidence>
<dbReference type="PROSITE" id="PS50007">
    <property type="entry name" value="PIPLC_X_DOMAIN"/>
    <property type="match status" value="1"/>
</dbReference>
<reference evidence="3" key="1">
    <citation type="journal article" date="2002" name="Science">
        <title>The draft genome of Ciona intestinalis: insights into chordate and vertebrate origins.</title>
        <authorList>
            <person name="Dehal P."/>
            <person name="Satou Y."/>
            <person name="Campbell R.K."/>
            <person name="Chapman J."/>
            <person name="Degnan B."/>
            <person name="De Tomaso A."/>
            <person name="Davidson B."/>
            <person name="Di Gregorio A."/>
            <person name="Gelpke M."/>
            <person name="Goodstein D.M."/>
            <person name="Harafuji N."/>
            <person name="Hastings K.E."/>
            <person name="Ho I."/>
            <person name="Hotta K."/>
            <person name="Huang W."/>
            <person name="Kawashima T."/>
            <person name="Lemaire P."/>
            <person name="Martinez D."/>
            <person name="Meinertzhagen I.A."/>
            <person name="Necula S."/>
            <person name="Nonaka M."/>
            <person name="Putnam N."/>
            <person name="Rash S."/>
            <person name="Saiga H."/>
            <person name="Satake M."/>
            <person name="Terry A."/>
            <person name="Yamada L."/>
            <person name="Wang H.G."/>
            <person name="Awazu S."/>
            <person name="Azumi K."/>
            <person name="Boore J."/>
            <person name="Branno M."/>
            <person name="Chin-Bow S."/>
            <person name="DeSantis R."/>
            <person name="Doyle S."/>
            <person name="Francino P."/>
            <person name="Keys D.N."/>
            <person name="Haga S."/>
            <person name="Hayashi H."/>
            <person name="Hino K."/>
            <person name="Imai K.S."/>
            <person name="Inaba K."/>
            <person name="Kano S."/>
            <person name="Kobayashi K."/>
            <person name="Kobayashi M."/>
            <person name="Lee B.I."/>
            <person name="Makabe K.W."/>
            <person name="Manohar C."/>
            <person name="Matassi G."/>
            <person name="Medina M."/>
            <person name="Mochizuki Y."/>
            <person name="Mount S."/>
            <person name="Morishita T."/>
            <person name="Miura S."/>
            <person name="Nakayama A."/>
            <person name="Nishizaka S."/>
            <person name="Nomoto H."/>
            <person name="Ohta F."/>
            <person name="Oishi K."/>
            <person name="Rigoutsos I."/>
            <person name="Sano M."/>
            <person name="Sasaki A."/>
            <person name="Sasakura Y."/>
            <person name="Shoguchi E."/>
            <person name="Shin-i T."/>
            <person name="Spagnuolo A."/>
            <person name="Stainier D."/>
            <person name="Suzuki M.M."/>
            <person name="Tassy O."/>
            <person name="Takatori N."/>
            <person name="Tokuoka M."/>
            <person name="Yagi K."/>
            <person name="Yoshizaki F."/>
            <person name="Wada S."/>
            <person name="Zhang C."/>
            <person name="Hyatt P.D."/>
            <person name="Larimer F."/>
            <person name="Detter C."/>
            <person name="Doggett N."/>
            <person name="Glavina T."/>
            <person name="Hawkins T."/>
            <person name="Richardson P."/>
            <person name="Lucas S."/>
            <person name="Kohara Y."/>
            <person name="Levine M."/>
            <person name="Satoh N."/>
            <person name="Rokhsar D.S."/>
        </authorList>
    </citation>
    <scope>NUCLEOTIDE SEQUENCE [LARGE SCALE GENOMIC DNA]</scope>
</reference>
<dbReference type="PANTHER" id="PTHR13593">
    <property type="match status" value="1"/>
</dbReference>
<dbReference type="InterPro" id="IPR042158">
    <property type="entry name" value="PLCXD1/2/3"/>
</dbReference>
<dbReference type="Pfam" id="PF00388">
    <property type="entry name" value="PI-PLC-X"/>
    <property type="match status" value="1"/>
</dbReference>
<reference evidence="2" key="2">
    <citation type="submission" date="2025-08" db="UniProtKB">
        <authorList>
            <consortium name="Ensembl"/>
        </authorList>
    </citation>
    <scope>IDENTIFICATION</scope>
</reference>
<dbReference type="GeneTree" id="ENSGT00940000170995"/>
<accession>F6VBR9</accession>